<dbReference type="Pfam" id="PF00148">
    <property type="entry name" value="Oxidored_nitro"/>
    <property type="match status" value="1"/>
</dbReference>
<dbReference type="AlphaFoldDB" id="A0A8J7IHI7"/>
<dbReference type="Proteomes" id="UP000662314">
    <property type="component" value="Unassembled WGS sequence"/>
</dbReference>
<dbReference type="PANTHER" id="PTHR42956">
    <property type="entry name" value="NITROGENASE IRON-MOLYBDENUM COFACTOR BIOSYNTHESIS PROTEIN NIFE"/>
    <property type="match status" value="1"/>
</dbReference>
<organism evidence="3 4">
    <name type="scientific">Dendronalium phyllosphericum CENA369</name>
    <dbReference type="NCBI Taxonomy" id="1725256"/>
    <lineage>
        <taxon>Bacteria</taxon>
        <taxon>Bacillati</taxon>
        <taxon>Cyanobacteriota</taxon>
        <taxon>Cyanophyceae</taxon>
        <taxon>Nostocales</taxon>
        <taxon>Nostocaceae</taxon>
        <taxon>Dendronalium</taxon>
        <taxon>Dendronalium phyllosphericum</taxon>
    </lineage>
</organism>
<evidence type="ECO:0000313" key="4">
    <source>
        <dbReference type="Proteomes" id="UP000662314"/>
    </source>
</evidence>
<evidence type="ECO:0000313" key="3">
    <source>
        <dbReference type="EMBL" id="MBH8578123.1"/>
    </source>
</evidence>
<feature type="domain" description="Nitrogenase/oxidoreductase component 1" evidence="2">
    <location>
        <begin position="31"/>
        <end position="176"/>
    </location>
</feature>
<dbReference type="SUPFAM" id="SSF53807">
    <property type="entry name" value="Helical backbone' metal receptor"/>
    <property type="match status" value="1"/>
</dbReference>
<accession>A0A8J7IHI7</accession>
<keyword evidence="1" id="KW-0732">Signal</keyword>
<evidence type="ECO:0000256" key="1">
    <source>
        <dbReference type="SAM" id="SignalP"/>
    </source>
</evidence>
<feature type="chain" id="PRO_5035238545" description="Nitrogenase/oxidoreductase component 1 domain-containing protein" evidence="1">
    <location>
        <begin position="28"/>
        <end position="198"/>
    </location>
</feature>
<name>A0A8J7IHI7_9NOST</name>
<protein>
    <recommendedName>
        <fullName evidence="2">Nitrogenase/oxidoreductase component 1 domain-containing protein</fullName>
    </recommendedName>
</protein>
<feature type="signal peptide" evidence="1">
    <location>
        <begin position="1"/>
        <end position="27"/>
    </location>
</feature>
<gene>
    <name evidence="3" type="ORF">I8752_35305</name>
</gene>
<dbReference type="EMBL" id="JAECZA010000313">
    <property type="protein sequence ID" value="MBH8578123.1"/>
    <property type="molecule type" value="Genomic_DNA"/>
</dbReference>
<comment type="caution">
    <text evidence="3">The sequence shown here is derived from an EMBL/GenBank/DDBJ whole genome shotgun (WGS) entry which is preliminary data.</text>
</comment>
<dbReference type="InterPro" id="IPR000510">
    <property type="entry name" value="Nase/OxRdtase_comp1"/>
</dbReference>
<dbReference type="Gene3D" id="3.40.50.12380">
    <property type="entry name" value="Nitrogenase MoFe cofactor biosynthesis protein NifE, C-terminal"/>
    <property type="match status" value="1"/>
</dbReference>
<dbReference type="GO" id="GO:0016491">
    <property type="term" value="F:oxidoreductase activity"/>
    <property type="evidence" value="ECO:0007669"/>
    <property type="project" value="InterPro"/>
</dbReference>
<proteinExistence type="predicted"/>
<evidence type="ECO:0000259" key="2">
    <source>
        <dbReference type="Pfam" id="PF00148"/>
    </source>
</evidence>
<sequence>MHQKSYLFYLKLLVHLLSLSLGDSVLAHELQERTENLIAQENSALDIALAPYLADLKGKRILLSTGGVKSWSLILAAQDLGMEVIAVTDGKTTEEEKAKIQQYLSADGMLLADTTPQAILKVLNQTKADILITGAGNKYTALKTRIPFLYINHERHHAYAGYAGLVVLASELHEALYSPIWEQISKTAPWDEKISYQL</sequence>
<dbReference type="InterPro" id="IPR049939">
    <property type="entry name" value="NifE-like"/>
</dbReference>
<keyword evidence="4" id="KW-1185">Reference proteome</keyword>
<reference evidence="3 4" key="1">
    <citation type="journal article" date="2021" name="Int. J. Syst. Evol. Microbiol.">
        <title>Amazonocrinis nigriterrae gen. nov., sp. nov., Atlanticothrix silvestris gen. nov., sp. nov. and Dendronalium phyllosphericum gen. nov., sp. nov., nostocacean cyanobacteria from Brazilian environments.</title>
        <authorList>
            <person name="Alvarenga D.O."/>
            <person name="Andreote A.P.D."/>
            <person name="Branco L.H.Z."/>
            <person name="Delbaje E."/>
            <person name="Cruz R.B."/>
            <person name="Varani A.M."/>
            <person name="Fiore M.F."/>
        </authorList>
    </citation>
    <scope>NUCLEOTIDE SEQUENCE [LARGE SCALE GENOMIC DNA]</scope>
    <source>
        <strain evidence="3 4">CENA369</strain>
    </source>
</reference>
<dbReference type="PANTHER" id="PTHR42956:SF1">
    <property type="entry name" value="NITROGENASE IRON-MOLYBDENUM COFACTOR BIOSYNTHESIS PROTEIN NIFE"/>
    <property type="match status" value="1"/>
</dbReference>